<feature type="compositionally biased region" description="Low complexity" evidence="5">
    <location>
        <begin position="1270"/>
        <end position="1287"/>
    </location>
</feature>
<reference evidence="7 8" key="1">
    <citation type="submission" date="2018-12" db="EMBL/GenBank/DDBJ databases">
        <title>Bacillus ochoae sp. nov., Paenibacillus whitsoniae sp. nov., Paenibacillus spiritus sp. nov. Isolated from the Mars Exploration Rover during spacecraft assembly.</title>
        <authorList>
            <person name="Seuylemezian A."/>
            <person name="Vaishampayan P."/>
        </authorList>
    </citation>
    <scope>NUCLEOTIDE SEQUENCE [LARGE SCALE GENOMIC DNA]</scope>
    <source>
        <strain evidence="7 8">MER 54</strain>
    </source>
</reference>
<dbReference type="GO" id="GO:0016837">
    <property type="term" value="F:carbon-oxygen lyase activity, acting on polysaccharides"/>
    <property type="evidence" value="ECO:0007669"/>
    <property type="project" value="UniProtKB-ARBA"/>
</dbReference>
<dbReference type="Pfam" id="PF08124">
    <property type="entry name" value="Lyase_8_N"/>
    <property type="match status" value="1"/>
</dbReference>
<dbReference type="PANTHER" id="PTHR38481">
    <property type="entry name" value="HYALURONATE LYASE"/>
    <property type="match status" value="1"/>
</dbReference>
<dbReference type="Gene3D" id="2.60.40.1080">
    <property type="match status" value="3"/>
</dbReference>
<keyword evidence="8" id="KW-1185">Reference proteome</keyword>
<feature type="domain" description="SLH" evidence="6">
    <location>
        <begin position="1539"/>
        <end position="1602"/>
    </location>
</feature>
<keyword evidence="3" id="KW-0456">Lyase</keyword>
<keyword evidence="2" id="KW-0732">Signal</keyword>
<evidence type="ECO:0000256" key="3">
    <source>
        <dbReference type="ARBA" id="ARBA00023239"/>
    </source>
</evidence>
<feature type="active site" evidence="4">
    <location>
        <position position="728"/>
    </location>
</feature>
<feature type="region of interest" description="Disordered" evidence="5">
    <location>
        <begin position="1269"/>
        <end position="1305"/>
    </location>
</feature>
<dbReference type="Pfam" id="PF00395">
    <property type="entry name" value="SLH"/>
    <property type="match status" value="3"/>
</dbReference>
<dbReference type="Pfam" id="PF02368">
    <property type="entry name" value="Big_2"/>
    <property type="match status" value="2"/>
</dbReference>
<evidence type="ECO:0000256" key="5">
    <source>
        <dbReference type="SAM" id="MobiDB-lite"/>
    </source>
</evidence>
<dbReference type="CDD" id="cd01083">
    <property type="entry name" value="GAG_Lyase"/>
    <property type="match status" value="1"/>
</dbReference>
<dbReference type="InterPro" id="IPR011071">
    <property type="entry name" value="Lyase_8-like_C"/>
</dbReference>
<dbReference type="PROSITE" id="PS51272">
    <property type="entry name" value="SLH"/>
    <property type="match status" value="3"/>
</dbReference>
<gene>
    <name evidence="7" type="ORF">EJQ19_17585</name>
</gene>
<dbReference type="GO" id="GO:0005576">
    <property type="term" value="C:extracellular region"/>
    <property type="evidence" value="ECO:0007669"/>
    <property type="project" value="InterPro"/>
</dbReference>
<dbReference type="InterPro" id="IPR003159">
    <property type="entry name" value="Lyase_8_central_dom"/>
</dbReference>
<dbReference type="Gene3D" id="2.70.98.10">
    <property type="match status" value="1"/>
</dbReference>
<dbReference type="Proteomes" id="UP000276128">
    <property type="component" value="Unassembled WGS sequence"/>
</dbReference>
<feature type="domain" description="SLH" evidence="6">
    <location>
        <begin position="1606"/>
        <end position="1664"/>
    </location>
</feature>
<dbReference type="Pfam" id="PF02884">
    <property type="entry name" value="Lyase_8_C"/>
    <property type="match status" value="1"/>
</dbReference>
<proteinExistence type="inferred from homology"/>
<dbReference type="Pfam" id="PF02278">
    <property type="entry name" value="Lyase_8"/>
    <property type="match status" value="1"/>
</dbReference>
<dbReference type="SUPFAM" id="SSF74650">
    <property type="entry name" value="Galactose mutarotase-like"/>
    <property type="match status" value="1"/>
</dbReference>
<dbReference type="OrthoDB" id="6636047at2"/>
<evidence type="ECO:0000256" key="2">
    <source>
        <dbReference type="ARBA" id="ARBA00022729"/>
    </source>
</evidence>
<comment type="caution">
    <text evidence="7">The sequence shown here is derived from an EMBL/GenBank/DDBJ whole genome shotgun (WGS) entry which is preliminary data.</text>
</comment>
<dbReference type="InterPro" id="IPR014718">
    <property type="entry name" value="GH-type_carb-bd"/>
</dbReference>
<dbReference type="SUPFAM" id="SSF49373">
    <property type="entry name" value="Invasin/intimin cell-adhesion fragments"/>
    <property type="match status" value="3"/>
</dbReference>
<protein>
    <recommendedName>
        <fullName evidence="6">SLH domain-containing protein</fullName>
    </recommendedName>
</protein>
<dbReference type="EMBL" id="RXHU01000054">
    <property type="protein sequence ID" value="RTE08245.1"/>
    <property type="molecule type" value="Genomic_DNA"/>
</dbReference>
<evidence type="ECO:0000259" key="6">
    <source>
        <dbReference type="PROSITE" id="PS51272"/>
    </source>
</evidence>
<organism evidence="7 8">
    <name type="scientific">Paenibacillus whitsoniae</name>
    <dbReference type="NCBI Taxonomy" id="2496558"/>
    <lineage>
        <taxon>Bacteria</taxon>
        <taxon>Bacillati</taxon>
        <taxon>Bacillota</taxon>
        <taxon>Bacilli</taxon>
        <taxon>Bacillales</taxon>
        <taxon>Paenibacillaceae</taxon>
        <taxon>Paenibacillus</taxon>
    </lineage>
</organism>
<dbReference type="SUPFAM" id="SSF48230">
    <property type="entry name" value="Chondroitin AC/alginate lyase"/>
    <property type="match status" value="1"/>
</dbReference>
<dbReference type="PANTHER" id="PTHR38481:SF1">
    <property type="entry name" value="HYALURONATE LYASE"/>
    <property type="match status" value="1"/>
</dbReference>
<dbReference type="InterPro" id="IPR008929">
    <property type="entry name" value="Chondroitin_lyas"/>
</dbReference>
<dbReference type="InterPro" id="IPR008964">
    <property type="entry name" value="Invasin/intimin_cell_adhesion"/>
</dbReference>
<dbReference type="InterPro" id="IPR012970">
    <property type="entry name" value="Lyase_8_alpha_N"/>
</dbReference>
<evidence type="ECO:0000313" key="8">
    <source>
        <dbReference type="Proteomes" id="UP000276128"/>
    </source>
</evidence>
<sequence>MKASWKVWIACWMSVVLAVTGLFPGLGRLPAVKAASNVYVQINYDESAIAKNSKLYNGTTYTGTIGGAWGIYSSAANTDYVMMENAPGRSDYSLKIVSNTTNINTGRNNLGGNTAGNTGVGGKLVFETTVYMNSTQHRRDIQFRSLNAPVPATATTNVSVISFDNAGKIKDAGNQTIGTYEANAWYRLKLFVDNDARTVTYFINGVYAGEAALPAAWLNVRHIYLYEYYKSGVQGEWYVDDLKLTDYVPVTGLAVSPATLSLAETEQTTIAASPLPDNASEARLTWSIDDPTVASVVYGVVHALKAGTATVTVSTYGGGYTQSVPLTVVAPIPLSAITLPGEVSLPATTTRTLQPAFVPVNATNRKVNWQSSNPAIATVDANGVITGVAAGSADITAISEANPAITGVTKVTVTPYIDVERVTIENAPAQLMKYETFTLAAVLSPSGATAPELTWQSDHPGVLAVDGNGRLTAVGVGTAAVTARASNGQSDTVTIQVTTPQPQDPQEYDKLRIRWEQTFTGMDALDVGNAEVKAIVDASAAQAQSYWDTLQLSGSGGTLWPDLPASTTDSTFITDHYTRLKAMAKSYALRGTALYRNAALKADIIQAMDWMLAHLYTPTGAEFGNWWNWDIGAPTRLADILVFMYDDLTPQQIAANALSIDHYIGDVAAPSFTQAGANRSDIMMIETRLGIVEKNYDRLIKARDGLTPLFDYVTSGDGFYEDGSYIQHNNIAYSGSYGEVLMQGMGNLLLLLNGSTWQPVVPGVDNVYRWIKEGFAPILYKGQALDMTRGRAIVRGNASDGYASAKSILIGMARVAQTAPPDKAEALKRFIKFHIPYLLERGMTYYQFPLDLADMIKGWMADPSIVPSEQLPQHVEMNAMARSIHVGDDYLFGISKSSKRIATYELTNGENPKGWYTGDGMTYLYNNDLRQYTDNYWQTVDWYKLPGTTVVDRPRSSDQYQYGDGEMAPSNAWAGGASLGSYGVSGMNLKQIGTQMSANKSWFMFDDEIVALGSGITSTDHLPVESIVEQRKLKADNSNAFIVDGEAKSGEIAEQAVAHPSWMYLEGNVQGAGIGYTFPDHQAVTIARKRQEGRLSDVELSDPPSSTPQTDLLSNYFVTMWINHGADPVNQSYAYAILPNATQTKTAAYSASPDYDIVLNSSDAQAVRERKLGVTGYNFWRDQLTTAGDVTSNRQASVMVKEDPSAGRYELAVADPTLENSGTIELELNRSAVGVIAKDDAIQVTQLAPTVRIRANVKGTLGKSLRLTLQTTPVLPEQPEQPQLPQGVEEDTSGGGSTPVSSSSVPYLVEDGKASIRLGQGENTASVALSELPSVPLEVSVDGISVTLPAASVQAIKQAAAESTKLKLDIDVRQAADAALLSAPAADSSAVLTPSGPGVTVGLQLRAENGTALEGAAWPNAANVTIPVTEASLDAELLGVYRYDEAAGQWVFAGDEVEIANGRAAFAIDRPGTYAVMAYDKSFVDVPSGHWAHRALQVLAAKHIVDGVSQMAFDPSGTSTRAQFTAMLVRALHLPEPQAGAGFVDVSAEAWYASAVAAASLAGLISGVTEQAFAPDALITREQMAVLLVRAYAYHGGSVPAGLAERSGYTDRADMSDWAQEAIDGASALGLLSGTAADTFSPKEALDRIQSVQAIYNLLQVSGK</sequence>
<evidence type="ECO:0000313" key="7">
    <source>
        <dbReference type="EMBL" id="RTE08245.1"/>
    </source>
</evidence>
<evidence type="ECO:0000256" key="4">
    <source>
        <dbReference type="PIRSR" id="PIRSR638970-1"/>
    </source>
</evidence>
<dbReference type="RefSeq" id="WP_126142547.1">
    <property type="nucleotide sequence ID" value="NZ_RXHU01000054.1"/>
</dbReference>
<dbReference type="InterPro" id="IPR004103">
    <property type="entry name" value="Lyase_8_C"/>
</dbReference>
<dbReference type="GO" id="GO:0030246">
    <property type="term" value="F:carbohydrate binding"/>
    <property type="evidence" value="ECO:0007669"/>
    <property type="project" value="InterPro"/>
</dbReference>
<evidence type="ECO:0000256" key="1">
    <source>
        <dbReference type="ARBA" id="ARBA00006699"/>
    </source>
</evidence>
<dbReference type="InterPro" id="IPR038970">
    <property type="entry name" value="Lyase_8"/>
</dbReference>
<feature type="active site" evidence="4">
    <location>
        <position position="791"/>
    </location>
</feature>
<name>A0A430JB75_9BACL</name>
<dbReference type="SUPFAM" id="SSF49863">
    <property type="entry name" value="Hyaluronate lyase-like, C-terminal domain"/>
    <property type="match status" value="1"/>
</dbReference>
<dbReference type="InterPro" id="IPR001119">
    <property type="entry name" value="SLH_dom"/>
</dbReference>
<dbReference type="GO" id="GO:0005975">
    <property type="term" value="P:carbohydrate metabolic process"/>
    <property type="evidence" value="ECO:0007669"/>
    <property type="project" value="InterPro"/>
</dbReference>
<dbReference type="Gene3D" id="2.60.220.10">
    <property type="entry name" value="Polysaccharide lyase family 8-like, C-terminal"/>
    <property type="match status" value="1"/>
</dbReference>
<dbReference type="Gene3D" id="1.50.10.100">
    <property type="entry name" value="Chondroitin AC/alginate lyase"/>
    <property type="match status" value="1"/>
</dbReference>
<feature type="active site" evidence="4">
    <location>
        <position position="737"/>
    </location>
</feature>
<accession>A0A430JB75</accession>
<dbReference type="InterPro" id="IPR003343">
    <property type="entry name" value="Big_2"/>
</dbReference>
<dbReference type="SMART" id="SM00635">
    <property type="entry name" value="BID_2"/>
    <property type="match status" value="3"/>
</dbReference>
<dbReference type="InterPro" id="IPR011013">
    <property type="entry name" value="Gal_mutarotase_sf_dom"/>
</dbReference>
<feature type="domain" description="SLH" evidence="6">
    <location>
        <begin position="1479"/>
        <end position="1538"/>
    </location>
</feature>
<comment type="similarity">
    <text evidence="1">Belongs to the polysaccharide lyase 8 family.</text>
</comment>